<dbReference type="AlphaFoldDB" id="A0A2M4B6H8"/>
<dbReference type="EMBL" id="GGFK01015280">
    <property type="protein sequence ID" value="MBW48601.1"/>
    <property type="molecule type" value="Transcribed_RNA"/>
</dbReference>
<keyword evidence="1" id="KW-0732">Signal</keyword>
<evidence type="ECO:0000313" key="2">
    <source>
        <dbReference type="EMBL" id="MBW48601.1"/>
    </source>
</evidence>
<feature type="signal peptide" evidence="1">
    <location>
        <begin position="1"/>
        <end position="16"/>
    </location>
</feature>
<evidence type="ECO:0000256" key="1">
    <source>
        <dbReference type="SAM" id="SignalP"/>
    </source>
</evidence>
<name>A0A2M4B6H8_9DIPT</name>
<proteinExistence type="predicted"/>
<feature type="chain" id="PRO_5014863089" evidence="1">
    <location>
        <begin position="17"/>
        <end position="67"/>
    </location>
</feature>
<organism evidence="2">
    <name type="scientific">Anopheles triannulatus</name>
    <dbReference type="NCBI Taxonomy" id="58253"/>
    <lineage>
        <taxon>Eukaryota</taxon>
        <taxon>Metazoa</taxon>
        <taxon>Ecdysozoa</taxon>
        <taxon>Arthropoda</taxon>
        <taxon>Hexapoda</taxon>
        <taxon>Insecta</taxon>
        <taxon>Pterygota</taxon>
        <taxon>Neoptera</taxon>
        <taxon>Endopterygota</taxon>
        <taxon>Diptera</taxon>
        <taxon>Nematocera</taxon>
        <taxon>Culicoidea</taxon>
        <taxon>Culicidae</taxon>
        <taxon>Anophelinae</taxon>
        <taxon>Anopheles</taxon>
    </lineage>
</organism>
<reference evidence="2" key="1">
    <citation type="submission" date="2018-01" db="EMBL/GenBank/DDBJ databases">
        <title>An insight into the sialome of Amazonian anophelines.</title>
        <authorList>
            <person name="Ribeiro J.M."/>
            <person name="Scarpassa V."/>
            <person name="Calvo E."/>
        </authorList>
    </citation>
    <scope>NUCLEOTIDE SEQUENCE</scope>
    <source>
        <tissue evidence="2">Salivary glands</tissue>
    </source>
</reference>
<accession>A0A2M4B6H8</accession>
<protein>
    <submittedName>
        <fullName evidence="2">Putative secreted protein</fullName>
    </submittedName>
</protein>
<sequence>MLFAFWSCSFVQLVISSTRLAAYINAGLIHGTRASFRRKLLPVAAVSFLPNEATGATLANSRRADGG</sequence>